<keyword evidence="5" id="KW-0325">Glycoprotein</keyword>
<reference evidence="7 8" key="1">
    <citation type="journal article" date="2022" name="Cell">
        <title>Repeat-based holocentromeres influence genome architecture and karyotype evolution.</title>
        <authorList>
            <person name="Hofstatter P.G."/>
            <person name="Thangavel G."/>
            <person name="Lux T."/>
            <person name="Neumann P."/>
            <person name="Vondrak T."/>
            <person name="Novak P."/>
            <person name="Zhang M."/>
            <person name="Costa L."/>
            <person name="Castellani M."/>
            <person name="Scott A."/>
            <person name="Toegelov H."/>
            <person name="Fuchs J."/>
            <person name="Mata-Sucre Y."/>
            <person name="Dias Y."/>
            <person name="Vanzela A.L.L."/>
            <person name="Huettel B."/>
            <person name="Almeida C.C.S."/>
            <person name="Simkova H."/>
            <person name="Souza G."/>
            <person name="Pedrosa-Harand A."/>
            <person name="Macas J."/>
            <person name="Mayer K.F.X."/>
            <person name="Houben A."/>
            <person name="Marques A."/>
        </authorList>
    </citation>
    <scope>NUCLEOTIDE SEQUENCE [LARGE SCALE GENOMIC DNA]</scope>
    <source>
        <strain evidence="7">RhyTen1mFocal</strain>
    </source>
</reference>
<dbReference type="PANTHER" id="PTHR45719">
    <property type="entry name" value="GLYCOSYLTRANSFERASE"/>
    <property type="match status" value="1"/>
</dbReference>
<proteinExistence type="predicted"/>
<comment type="caution">
    <text evidence="7">The sequence shown here is derived from an EMBL/GenBank/DDBJ whole genome shotgun (WGS) entry which is preliminary data.</text>
</comment>
<dbReference type="GO" id="GO:0015020">
    <property type="term" value="F:glucuronosyltransferase activity"/>
    <property type="evidence" value="ECO:0007669"/>
    <property type="project" value="InterPro"/>
</dbReference>
<evidence type="ECO:0000256" key="2">
    <source>
        <dbReference type="ARBA" id="ARBA00022676"/>
    </source>
</evidence>
<evidence type="ECO:0000313" key="8">
    <source>
        <dbReference type="Proteomes" id="UP001210211"/>
    </source>
</evidence>
<keyword evidence="6" id="KW-0812">Transmembrane</keyword>
<accession>A0AAD5ZAX6</accession>
<dbReference type="InterPro" id="IPR003406">
    <property type="entry name" value="Glyco_trans_14"/>
</dbReference>
<protein>
    <submittedName>
        <fullName evidence="7">Uncharacterized protein</fullName>
    </submittedName>
</protein>
<comment type="subcellular location">
    <subcellularLocation>
        <location evidence="1">Membrane</location>
        <topology evidence="1">Single-pass type II membrane protein</topology>
    </subcellularLocation>
</comment>
<keyword evidence="8" id="KW-1185">Reference proteome</keyword>
<keyword evidence="6" id="KW-1133">Transmembrane helix</keyword>
<evidence type="ECO:0000256" key="1">
    <source>
        <dbReference type="ARBA" id="ARBA00004606"/>
    </source>
</evidence>
<dbReference type="Pfam" id="PF02485">
    <property type="entry name" value="Branch"/>
    <property type="match status" value="1"/>
</dbReference>
<evidence type="ECO:0000256" key="6">
    <source>
        <dbReference type="SAM" id="Phobius"/>
    </source>
</evidence>
<sequence>MHQPSTLLLPQTFLSKEPRPLYCLLLAAFLFLLFLLSLPFSPSPTPRPLPSLSIRSATSPPLPSLAYLLTGSADDSDRLLRLLLATYHPNNLYLLHLDRSASKAQRVKLARAVRALPVVQSSRNVHVVGEAGFSNQRGASTLAVTLHGAAVLLRLGTGWHWFVTLDASDYPLVTQDDLLHVFSFLPRDLNFIQHTSYIGWKESRRIRPIVVDPSLYLSTRTDIFYATQKRDLPNAYRLFTGSSSVILSRKFIEYCILGTENLPRTLLMYYANMPAPHLNYFHTVLCNSPEFNSTVVNNHLHYLKYVSSTQKEPIYLTVDDISNLTHSSAAFGTKFGKGDPILDHIDEEILGRGPKRMVPGGWCLGEGRGDPCTVWGGLDVIRPGPRAMKLAEYVAGLLSGERFHGSQCIWD</sequence>
<organism evidence="7 8">
    <name type="scientific">Rhynchospora tenuis</name>
    <dbReference type="NCBI Taxonomy" id="198213"/>
    <lineage>
        <taxon>Eukaryota</taxon>
        <taxon>Viridiplantae</taxon>
        <taxon>Streptophyta</taxon>
        <taxon>Embryophyta</taxon>
        <taxon>Tracheophyta</taxon>
        <taxon>Spermatophyta</taxon>
        <taxon>Magnoliopsida</taxon>
        <taxon>Liliopsida</taxon>
        <taxon>Poales</taxon>
        <taxon>Cyperaceae</taxon>
        <taxon>Cyperoideae</taxon>
        <taxon>Rhynchosporeae</taxon>
        <taxon>Rhynchospora</taxon>
    </lineage>
</organism>
<dbReference type="GO" id="GO:0016020">
    <property type="term" value="C:membrane"/>
    <property type="evidence" value="ECO:0007669"/>
    <property type="project" value="UniProtKB-SubCell"/>
</dbReference>
<dbReference type="AlphaFoldDB" id="A0AAD5ZAX6"/>
<feature type="transmembrane region" description="Helical" evidence="6">
    <location>
        <begin position="21"/>
        <end position="40"/>
    </location>
</feature>
<keyword evidence="4 6" id="KW-0472">Membrane</keyword>
<gene>
    <name evidence="7" type="ORF">LUZ61_019184</name>
</gene>
<evidence type="ECO:0000256" key="4">
    <source>
        <dbReference type="ARBA" id="ARBA00023136"/>
    </source>
</evidence>
<keyword evidence="3" id="KW-0808">Transferase</keyword>
<evidence type="ECO:0000313" key="7">
    <source>
        <dbReference type="EMBL" id="KAJ3690020.1"/>
    </source>
</evidence>
<name>A0AAD5ZAX6_9POAL</name>
<dbReference type="PANTHER" id="PTHR45719:SF10">
    <property type="entry name" value="CORE-2_I-BRANCHING BETA-1,6-N-ACETYLGLUCOSAMINYLTRANSFERASE FAMILY PROTEIN"/>
    <property type="match status" value="1"/>
</dbReference>
<dbReference type="Proteomes" id="UP001210211">
    <property type="component" value="Unassembled WGS sequence"/>
</dbReference>
<dbReference type="EMBL" id="JAMRDG010000002">
    <property type="protein sequence ID" value="KAJ3690020.1"/>
    <property type="molecule type" value="Genomic_DNA"/>
</dbReference>
<keyword evidence="2" id="KW-0328">Glycosyltransferase</keyword>
<dbReference type="InterPro" id="IPR044610">
    <property type="entry name" value="GLCAT14A/B/C"/>
</dbReference>
<evidence type="ECO:0000256" key="5">
    <source>
        <dbReference type="ARBA" id="ARBA00023180"/>
    </source>
</evidence>
<evidence type="ECO:0000256" key="3">
    <source>
        <dbReference type="ARBA" id="ARBA00022679"/>
    </source>
</evidence>